<dbReference type="GO" id="GO:0003677">
    <property type="term" value="F:DNA binding"/>
    <property type="evidence" value="ECO:0007669"/>
    <property type="project" value="UniProtKB-KW"/>
</dbReference>
<dbReference type="PROSITE" id="PS50931">
    <property type="entry name" value="HTH_LYSR"/>
    <property type="match status" value="1"/>
</dbReference>
<reference evidence="6 7" key="1">
    <citation type="submission" date="2018-12" db="EMBL/GenBank/DDBJ databases">
        <authorList>
            <person name="Meng J."/>
        </authorList>
    </citation>
    <scope>NUCLEOTIDE SEQUENCE [LARGE SCALE GENOMIC DNA]</scope>
    <source>
        <strain evidence="6 7">HT111-2</strain>
    </source>
</reference>
<comment type="similarity">
    <text evidence="1">Belongs to the LysR transcriptional regulatory family.</text>
</comment>
<dbReference type="PRINTS" id="PR00039">
    <property type="entry name" value="HTHLYSR"/>
</dbReference>
<dbReference type="Gene3D" id="3.40.190.10">
    <property type="entry name" value="Periplasmic binding protein-like II"/>
    <property type="match status" value="2"/>
</dbReference>
<evidence type="ECO:0000256" key="4">
    <source>
        <dbReference type="ARBA" id="ARBA00023163"/>
    </source>
</evidence>
<dbReference type="InterPro" id="IPR036388">
    <property type="entry name" value="WH-like_DNA-bd_sf"/>
</dbReference>
<evidence type="ECO:0000256" key="3">
    <source>
        <dbReference type="ARBA" id="ARBA00023125"/>
    </source>
</evidence>
<keyword evidence="4" id="KW-0804">Transcription</keyword>
<name>A0A437SVY5_9LACO</name>
<keyword evidence="2" id="KW-0805">Transcription regulation</keyword>
<gene>
    <name evidence="6" type="ORF">EJK17_04645</name>
</gene>
<dbReference type="PANTHER" id="PTHR30346">
    <property type="entry name" value="TRANSCRIPTIONAL DUAL REGULATOR HCAR-RELATED"/>
    <property type="match status" value="1"/>
</dbReference>
<keyword evidence="3" id="KW-0238">DNA-binding</keyword>
<dbReference type="Pfam" id="PF00126">
    <property type="entry name" value="HTH_1"/>
    <property type="match status" value="1"/>
</dbReference>
<dbReference type="FunFam" id="1.10.10.10:FF:000001">
    <property type="entry name" value="LysR family transcriptional regulator"/>
    <property type="match status" value="1"/>
</dbReference>
<protein>
    <submittedName>
        <fullName evidence="6">LysR family transcriptional regulator</fullName>
    </submittedName>
</protein>
<sequence length="299" mass="35066">MDFSKLRTFVNVVESGSFQKAAAKEYISQRAVSQNMFKLENELGFSLFIRGKNRINVTKQGEEFYLKVKDMLHSFDVEVNSLKYQQKEKYTEVKVGYFSPFEGSLLKQQLFAFYQKEERHHFVVSEQSIENLISNVSLGLLDFAYILDYGSQNFLANNLTNMTMFESEMIMGVSRLNPISKLDKFPNEELEKKPILYFSLENSNYIKRCFLKTLPQDLQDLRVSRVSSIEQMQMIVALDDAFAYYPKDLIDLTWKNENQIHFMPLATKNENQNYSIQAIYQKDSAKKRRIEKLLQTLKD</sequence>
<evidence type="ECO:0000313" key="6">
    <source>
        <dbReference type="EMBL" id="RVU70997.1"/>
    </source>
</evidence>
<dbReference type="EMBL" id="RXIA01000010">
    <property type="protein sequence ID" value="RVU70997.1"/>
    <property type="molecule type" value="Genomic_DNA"/>
</dbReference>
<keyword evidence="7" id="KW-1185">Reference proteome</keyword>
<dbReference type="GO" id="GO:0003700">
    <property type="term" value="F:DNA-binding transcription factor activity"/>
    <property type="evidence" value="ECO:0007669"/>
    <property type="project" value="InterPro"/>
</dbReference>
<dbReference type="SUPFAM" id="SSF46785">
    <property type="entry name" value="Winged helix' DNA-binding domain"/>
    <property type="match status" value="1"/>
</dbReference>
<evidence type="ECO:0000259" key="5">
    <source>
        <dbReference type="PROSITE" id="PS50931"/>
    </source>
</evidence>
<proteinExistence type="inferred from homology"/>
<dbReference type="Proteomes" id="UP000288291">
    <property type="component" value="Unassembled WGS sequence"/>
</dbReference>
<comment type="caution">
    <text evidence="6">The sequence shown here is derived from an EMBL/GenBank/DDBJ whole genome shotgun (WGS) entry which is preliminary data.</text>
</comment>
<dbReference type="SUPFAM" id="SSF53850">
    <property type="entry name" value="Periplasmic binding protein-like II"/>
    <property type="match status" value="1"/>
</dbReference>
<evidence type="ECO:0000313" key="7">
    <source>
        <dbReference type="Proteomes" id="UP000288291"/>
    </source>
</evidence>
<dbReference type="AlphaFoldDB" id="A0A437SVY5"/>
<dbReference type="Gene3D" id="1.10.10.10">
    <property type="entry name" value="Winged helix-like DNA-binding domain superfamily/Winged helix DNA-binding domain"/>
    <property type="match status" value="1"/>
</dbReference>
<feature type="domain" description="HTH lysR-type" evidence="5">
    <location>
        <begin position="1"/>
        <end position="58"/>
    </location>
</feature>
<evidence type="ECO:0000256" key="1">
    <source>
        <dbReference type="ARBA" id="ARBA00009437"/>
    </source>
</evidence>
<evidence type="ECO:0000256" key="2">
    <source>
        <dbReference type="ARBA" id="ARBA00023015"/>
    </source>
</evidence>
<dbReference type="RefSeq" id="WP_103662453.1">
    <property type="nucleotide sequence ID" value="NZ_ML136878.1"/>
</dbReference>
<accession>A0A437SVY5</accession>
<organism evidence="6 7">
    <name type="scientific">Lactobacillus xujianguonis</name>
    <dbReference type="NCBI Taxonomy" id="2495899"/>
    <lineage>
        <taxon>Bacteria</taxon>
        <taxon>Bacillati</taxon>
        <taxon>Bacillota</taxon>
        <taxon>Bacilli</taxon>
        <taxon>Lactobacillales</taxon>
        <taxon>Lactobacillaceae</taxon>
        <taxon>Lactobacillus</taxon>
    </lineage>
</organism>
<dbReference type="InterPro" id="IPR036390">
    <property type="entry name" value="WH_DNA-bd_sf"/>
</dbReference>
<dbReference type="PANTHER" id="PTHR30346:SF0">
    <property type="entry name" value="HCA OPERON TRANSCRIPTIONAL ACTIVATOR HCAR"/>
    <property type="match status" value="1"/>
</dbReference>
<dbReference type="GO" id="GO:0032993">
    <property type="term" value="C:protein-DNA complex"/>
    <property type="evidence" value="ECO:0007669"/>
    <property type="project" value="TreeGrafter"/>
</dbReference>
<dbReference type="InterPro" id="IPR000847">
    <property type="entry name" value="LysR_HTH_N"/>
</dbReference>